<evidence type="ECO:0000256" key="1">
    <source>
        <dbReference type="SAM" id="Coils"/>
    </source>
</evidence>
<sequence length="465" mass="52065">MQKQDYLKNAGSEGIFDEILECFYDNITYTPFIHVEDDLDINGDRIIAHKARRKPIFAGGAVEVAKNSSKEPIDPYTLIIDGKLDALRPSLKDVMHLDDYYTYVGTAKSLNLKELQRTFFRTGLYFFRNTAWVKGLMHQYEAHIRQGNDGIPVTFKPPLEQFKPDVLFSTDGAVALVDSAYKKHKNAFVYVRHGSVEEVLLADDEDEMNDWLAKLNYAAAFRTSGVRMRGVVGGHYEGQSRRGIRRLDNADATQLIRTPTGDVSIARGQIDHKMAEDILAARRDIMQEKIADAADKLTEVEKQLETQLRNARHLQILAPIQTKTREQVLLAAARISAQLKWTRMEIWKLRCHRDILLQDLEEERVGLGLERDVSPGETLQHPAVPPVAPVVELPTSTGNAGAQPISDSRLPSKPDPLSDIEGKSLDAQMSITPPRGDIDDGERDLLEKAGLLDITHGSVLEGQVP</sequence>
<comment type="caution">
    <text evidence="3">The sequence shown here is derived from an EMBL/GenBank/DDBJ whole genome shotgun (WGS) entry which is preliminary data.</text>
</comment>
<dbReference type="Gene3D" id="2.30.29.30">
    <property type="entry name" value="Pleckstrin-homology domain (PH domain)/Phosphotyrosine-binding domain (PTB)"/>
    <property type="match status" value="1"/>
</dbReference>
<accession>A0A9P1GY65</accession>
<dbReference type="OrthoDB" id="430364at2759"/>
<reference evidence="3" key="1">
    <citation type="submission" date="2022-11" db="EMBL/GenBank/DDBJ databases">
        <authorList>
            <person name="Scott C."/>
            <person name="Bruce N."/>
        </authorList>
    </citation>
    <scope>NUCLEOTIDE SEQUENCE</scope>
</reference>
<evidence type="ECO:0000256" key="2">
    <source>
        <dbReference type="SAM" id="MobiDB-lite"/>
    </source>
</evidence>
<name>A0A9P1GY65_9PEZI</name>
<keyword evidence="4" id="KW-1185">Reference proteome</keyword>
<dbReference type="InterPro" id="IPR011993">
    <property type="entry name" value="PH-like_dom_sf"/>
</dbReference>
<proteinExistence type="predicted"/>
<dbReference type="SUPFAM" id="SSF50729">
    <property type="entry name" value="PH domain-like"/>
    <property type="match status" value="1"/>
</dbReference>
<dbReference type="Proteomes" id="UP000838763">
    <property type="component" value="Unassembled WGS sequence"/>
</dbReference>
<dbReference type="EMBL" id="CALLCH030000004">
    <property type="protein sequence ID" value="CAI4212154.1"/>
    <property type="molecule type" value="Genomic_DNA"/>
</dbReference>
<evidence type="ECO:0000313" key="4">
    <source>
        <dbReference type="Proteomes" id="UP000838763"/>
    </source>
</evidence>
<evidence type="ECO:0000313" key="3">
    <source>
        <dbReference type="EMBL" id="CAI4212154.1"/>
    </source>
</evidence>
<feature type="region of interest" description="Disordered" evidence="2">
    <location>
        <begin position="393"/>
        <end position="441"/>
    </location>
</feature>
<evidence type="ECO:0008006" key="5">
    <source>
        <dbReference type="Google" id="ProtNLM"/>
    </source>
</evidence>
<organism evidence="3 4">
    <name type="scientific">Parascedosporium putredinis</name>
    <dbReference type="NCBI Taxonomy" id="1442378"/>
    <lineage>
        <taxon>Eukaryota</taxon>
        <taxon>Fungi</taxon>
        <taxon>Dikarya</taxon>
        <taxon>Ascomycota</taxon>
        <taxon>Pezizomycotina</taxon>
        <taxon>Sordariomycetes</taxon>
        <taxon>Hypocreomycetidae</taxon>
        <taxon>Microascales</taxon>
        <taxon>Microascaceae</taxon>
        <taxon>Parascedosporium</taxon>
    </lineage>
</organism>
<dbReference type="AlphaFoldDB" id="A0A9P1GY65"/>
<protein>
    <recommendedName>
        <fullName evidence="5">PH domain-containing protein</fullName>
    </recommendedName>
</protein>
<gene>
    <name evidence="3" type="ORF">PPNO1_LOCUS1922</name>
</gene>
<feature type="coiled-coil region" evidence="1">
    <location>
        <begin position="283"/>
        <end position="317"/>
    </location>
</feature>
<keyword evidence="1" id="KW-0175">Coiled coil</keyword>